<dbReference type="GO" id="GO:0016020">
    <property type="term" value="C:membrane"/>
    <property type="evidence" value="ECO:0007669"/>
    <property type="project" value="InterPro"/>
</dbReference>
<dbReference type="PANTHER" id="PTHR38457:SF1">
    <property type="entry name" value="REGULATOR ABRB-RELATED"/>
    <property type="match status" value="1"/>
</dbReference>
<dbReference type="PIRSF" id="PIRSF038991">
    <property type="entry name" value="Protein_AbrB"/>
    <property type="match status" value="1"/>
</dbReference>
<evidence type="ECO:0000313" key="3">
    <source>
        <dbReference type="Proteomes" id="UP000611500"/>
    </source>
</evidence>
<dbReference type="InterPro" id="IPR017516">
    <property type="entry name" value="AbrB_dup"/>
</dbReference>
<evidence type="ECO:0000313" key="2">
    <source>
        <dbReference type="EMBL" id="GHG80162.1"/>
    </source>
</evidence>
<feature type="transmembrane region" description="Helical" evidence="1">
    <location>
        <begin position="154"/>
        <end position="173"/>
    </location>
</feature>
<keyword evidence="3" id="KW-1185">Reference proteome</keyword>
<dbReference type="AlphaFoldDB" id="A0A8J3MAW8"/>
<evidence type="ECO:0008006" key="4">
    <source>
        <dbReference type="Google" id="ProtNLM"/>
    </source>
</evidence>
<organism evidence="2 3">
    <name type="scientific">Pseudodonghicola xiamenensis</name>
    <dbReference type="NCBI Taxonomy" id="337702"/>
    <lineage>
        <taxon>Bacteria</taxon>
        <taxon>Pseudomonadati</taxon>
        <taxon>Pseudomonadota</taxon>
        <taxon>Alphaproteobacteria</taxon>
        <taxon>Rhodobacterales</taxon>
        <taxon>Paracoccaceae</taxon>
        <taxon>Pseudodonghicola</taxon>
    </lineage>
</organism>
<dbReference type="PANTHER" id="PTHR38457">
    <property type="entry name" value="REGULATOR ABRB-RELATED"/>
    <property type="match status" value="1"/>
</dbReference>
<feature type="transmembrane region" description="Helical" evidence="1">
    <location>
        <begin position="321"/>
        <end position="341"/>
    </location>
</feature>
<protein>
    <recommendedName>
        <fullName evidence="4">AbrB family transcriptional regulator</fullName>
    </recommendedName>
</protein>
<keyword evidence="1" id="KW-0812">Transmembrane</keyword>
<keyword evidence="1" id="KW-0472">Membrane</keyword>
<feature type="transmembrane region" description="Helical" evidence="1">
    <location>
        <begin position="35"/>
        <end position="52"/>
    </location>
</feature>
<feature type="transmembrane region" description="Helical" evidence="1">
    <location>
        <begin position="185"/>
        <end position="202"/>
    </location>
</feature>
<proteinExistence type="predicted"/>
<dbReference type="Proteomes" id="UP000611500">
    <property type="component" value="Unassembled WGS sequence"/>
</dbReference>
<feature type="transmembrane region" description="Helical" evidence="1">
    <location>
        <begin position="234"/>
        <end position="253"/>
    </location>
</feature>
<sequence length="347" mass="34792">MTNILPLRLIWMNLRTLGIGALGAALAYAASVPAALLIGPALTVTAAAIAGLRMRLSQPLMQVCFVVLGMGVGSGFTAEAGSALLRWPLAFAALAVALLIIMSLGRLVLTRLFAFDTLSAALASAPGHLSFALAAAADTGGDLPRIAVVQSVRLLALTLSVPFVALAMGITMAPGVMPPGAAMPLPQLLGLAAAGLALGLGARRLRLPAPLLLGPMVASALGHVSGLTTGTLPGWLLMPAFLAMGTLIGTRFSGMSLSQLRQAGLAGLAITLISVGVSALAAMPVALVLAMPAPHVLTGFAPGGLETMVALGAAMGANPGFIAACHILRLLILSLLIPLSLRRSGAA</sequence>
<dbReference type="RefSeq" id="WP_051312091.1">
    <property type="nucleotide sequence ID" value="NZ_BNAP01000001.1"/>
</dbReference>
<feature type="transmembrane region" description="Helical" evidence="1">
    <location>
        <begin position="12"/>
        <end position="29"/>
    </location>
</feature>
<dbReference type="Pfam" id="PF05145">
    <property type="entry name" value="AbrB"/>
    <property type="match status" value="1"/>
</dbReference>
<reference evidence="2" key="2">
    <citation type="submission" date="2020-09" db="EMBL/GenBank/DDBJ databases">
        <authorList>
            <person name="Sun Q."/>
            <person name="Zhou Y."/>
        </authorList>
    </citation>
    <scope>NUCLEOTIDE SEQUENCE</scope>
    <source>
        <strain evidence="2">CGMCC 1.7081</strain>
    </source>
</reference>
<gene>
    <name evidence="2" type="ORF">GCM10010961_03060</name>
</gene>
<name>A0A8J3MAW8_9RHOB</name>
<evidence type="ECO:0000256" key="1">
    <source>
        <dbReference type="SAM" id="Phobius"/>
    </source>
</evidence>
<feature type="transmembrane region" description="Helical" evidence="1">
    <location>
        <begin position="59"/>
        <end position="77"/>
    </location>
</feature>
<dbReference type="EMBL" id="BNAP01000001">
    <property type="protein sequence ID" value="GHG80162.1"/>
    <property type="molecule type" value="Genomic_DNA"/>
</dbReference>
<dbReference type="GO" id="GO:0010468">
    <property type="term" value="P:regulation of gene expression"/>
    <property type="evidence" value="ECO:0007669"/>
    <property type="project" value="InterPro"/>
</dbReference>
<comment type="caution">
    <text evidence="2">The sequence shown here is derived from an EMBL/GenBank/DDBJ whole genome shotgun (WGS) entry which is preliminary data.</text>
</comment>
<dbReference type="InterPro" id="IPR007820">
    <property type="entry name" value="AbrB_fam"/>
</dbReference>
<feature type="transmembrane region" description="Helical" evidence="1">
    <location>
        <begin position="209"/>
        <end position="228"/>
    </location>
</feature>
<feature type="transmembrane region" description="Helical" evidence="1">
    <location>
        <begin position="265"/>
        <end position="290"/>
    </location>
</feature>
<dbReference type="NCBIfam" id="TIGR03082">
    <property type="entry name" value="Gneg_AbrB_dup"/>
    <property type="match status" value="1"/>
</dbReference>
<accession>A0A8J3MAW8</accession>
<keyword evidence="1" id="KW-1133">Transmembrane helix</keyword>
<reference evidence="2" key="1">
    <citation type="journal article" date="2014" name="Int. J. Syst. Evol. Microbiol.">
        <title>Complete genome sequence of Corynebacterium casei LMG S-19264T (=DSM 44701T), isolated from a smear-ripened cheese.</title>
        <authorList>
            <consortium name="US DOE Joint Genome Institute (JGI-PGF)"/>
            <person name="Walter F."/>
            <person name="Albersmeier A."/>
            <person name="Kalinowski J."/>
            <person name="Ruckert C."/>
        </authorList>
    </citation>
    <scope>NUCLEOTIDE SEQUENCE</scope>
    <source>
        <strain evidence="2">CGMCC 1.7081</strain>
    </source>
</reference>
<feature type="transmembrane region" description="Helical" evidence="1">
    <location>
        <begin position="89"/>
        <end position="109"/>
    </location>
</feature>